<evidence type="ECO:0000313" key="11">
    <source>
        <dbReference type="EMBL" id="OXB55133.1"/>
    </source>
</evidence>
<dbReference type="OrthoDB" id="5835829at2759"/>
<evidence type="ECO:0000256" key="1">
    <source>
        <dbReference type="ARBA" id="ARBA00004167"/>
    </source>
</evidence>
<dbReference type="Gene3D" id="3.40.50.2000">
    <property type="entry name" value="Glycogen Phosphorylase B"/>
    <property type="match status" value="2"/>
</dbReference>
<dbReference type="GO" id="GO:0016020">
    <property type="term" value="C:membrane"/>
    <property type="evidence" value="ECO:0007669"/>
    <property type="project" value="UniProtKB-SubCell"/>
</dbReference>
<comment type="caution">
    <text evidence="11">The sequence shown here is derived from an EMBL/GenBank/DDBJ whole genome shotgun (WGS) entry which is preliminary data.</text>
</comment>
<keyword evidence="4" id="KW-0328">Glycosyltransferase</keyword>
<evidence type="ECO:0000256" key="7">
    <source>
        <dbReference type="ARBA" id="ARBA00022729"/>
    </source>
</evidence>
<dbReference type="STRING" id="9009.A0A226MIL9"/>
<reference evidence="11 12" key="1">
    <citation type="submission" date="2016-07" db="EMBL/GenBank/DDBJ databases">
        <title>Disparate Historic Effective Population Sizes Predicted by Modern Levels of Genome Diversity for the Scaled Quail (Callipepla squamata) and the Northern Bobwhite (Colinus virginianus): Inferences from First and Second Generation Draft Genome Assemblies for Sympatric New World Quail.</title>
        <authorList>
            <person name="Oldeschulte D.L."/>
            <person name="Halley Y.A."/>
            <person name="Bhattarai E.K."/>
            <person name="Brashear W.A."/>
            <person name="Hill J."/>
            <person name="Metz R.P."/>
            <person name="Johnson C.D."/>
            <person name="Rollins D."/>
            <person name="Peterson M.J."/>
            <person name="Bickhart D.M."/>
            <person name="Decker J.E."/>
            <person name="Seabury C.M."/>
        </authorList>
    </citation>
    <scope>NUCLEOTIDE SEQUENCE [LARGE SCALE GENOMIC DNA]</scope>
    <source>
        <strain evidence="11 12">Texas</strain>
        <tissue evidence="11">Leg muscle</tissue>
    </source>
</reference>
<evidence type="ECO:0000256" key="10">
    <source>
        <dbReference type="SAM" id="SignalP"/>
    </source>
</evidence>
<evidence type="ECO:0000256" key="8">
    <source>
        <dbReference type="ARBA" id="ARBA00022989"/>
    </source>
</evidence>
<dbReference type="PANTHER" id="PTHR48043">
    <property type="entry name" value="EG:EG0003.4 PROTEIN-RELATED"/>
    <property type="match status" value="1"/>
</dbReference>
<protein>
    <recommendedName>
        <fullName evidence="3">glucuronosyltransferase</fullName>
        <ecNumber evidence="3">2.4.1.17</ecNumber>
    </recommendedName>
</protein>
<accession>A0A226MIL9</accession>
<comment type="similarity">
    <text evidence="2">Belongs to the UDP-glycosyltransferase family.</text>
</comment>
<dbReference type="InterPro" id="IPR002213">
    <property type="entry name" value="UDP_glucos_trans"/>
</dbReference>
<evidence type="ECO:0000256" key="4">
    <source>
        <dbReference type="ARBA" id="ARBA00022676"/>
    </source>
</evidence>
<evidence type="ECO:0000256" key="2">
    <source>
        <dbReference type="ARBA" id="ARBA00009995"/>
    </source>
</evidence>
<keyword evidence="12" id="KW-1185">Reference proteome</keyword>
<evidence type="ECO:0000313" key="12">
    <source>
        <dbReference type="Proteomes" id="UP000198323"/>
    </source>
</evidence>
<sequence>MALVFPSHPQVTVTLLVLLSVLSVAAGGKLLVVSVDGSPWFSALEFLNVLKQKGHEIVVVAPEANLNIKPSENFVVKIYPVAFRPEGMLGNFENFLKDLFTEGSFLERFFRGREHLKKVSETAFKDCKQLLYNKELMRYLEESKFDALLTDPLLPCGAILAEHLSIPSIYFLKTIPCGLDFEANRCPSPPSYVPRAFTDHSDHMNFFQRVKNVIFDAFNLFLCDFIFEQYEKLASEFLQRDVTVLELFRKASIWLLRYDFVFEYPRPLMPNMIALGGVNCAHKQIPQSRLLKEHRVGAIVSLLPEGVLLCNAPHTSAGMALVFPSHPQVTVTLLVLLSVLSLAAGGKLLVVSVDGSPWFSVLELLQVLKQKGHEIVVVAPEASLNVKPSENFILKTYAPSFKQRELVDSLDRYITDSFAEGSFVERFIRVRESTKKLSESAYVDCEQLLSRKELIRYLEESSFDALFMDPVMPCGAILAEYLSIPSIYFVRIIPCGLDFEASQCPSPPSYIPRGFTDYTDHMNFFQRVKNVIFDAFNLFLCDFIFKPYEKLASEFLQRDVTMLDLFRKASIWLLRYDFVLEYPRPLMPNMIALGGVNCAHKQLPQVGCVLFVTHVLMSFCASATLI</sequence>
<name>A0A226MIL9_CALSU</name>
<evidence type="ECO:0000256" key="5">
    <source>
        <dbReference type="ARBA" id="ARBA00022679"/>
    </source>
</evidence>
<proteinExistence type="inferred from homology"/>
<evidence type="ECO:0000256" key="3">
    <source>
        <dbReference type="ARBA" id="ARBA00012544"/>
    </source>
</evidence>
<feature type="signal peptide" evidence="10">
    <location>
        <begin position="1"/>
        <end position="27"/>
    </location>
</feature>
<keyword evidence="7 10" id="KW-0732">Signal</keyword>
<dbReference type="Proteomes" id="UP000198323">
    <property type="component" value="Unassembled WGS sequence"/>
</dbReference>
<dbReference type="EMBL" id="MCFN01000793">
    <property type="protein sequence ID" value="OXB55133.1"/>
    <property type="molecule type" value="Genomic_DNA"/>
</dbReference>
<dbReference type="FunFam" id="3.40.50.2000:FF:000066">
    <property type="entry name" value="UDP-glucuronosyltransferase 1-1"/>
    <property type="match status" value="2"/>
</dbReference>
<dbReference type="GO" id="GO:0015020">
    <property type="term" value="F:glucuronosyltransferase activity"/>
    <property type="evidence" value="ECO:0007669"/>
    <property type="project" value="UniProtKB-EC"/>
</dbReference>
<evidence type="ECO:0000256" key="9">
    <source>
        <dbReference type="ARBA" id="ARBA00023180"/>
    </source>
</evidence>
<evidence type="ECO:0000256" key="6">
    <source>
        <dbReference type="ARBA" id="ARBA00022692"/>
    </source>
</evidence>
<dbReference type="InterPro" id="IPR050271">
    <property type="entry name" value="UDP-glycosyltransferase"/>
</dbReference>
<dbReference type="EC" id="2.4.1.17" evidence="3"/>
<dbReference type="SUPFAM" id="SSF53756">
    <property type="entry name" value="UDP-Glycosyltransferase/glycogen phosphorylase"/>
    <property type="match status" value="2"/>
</dbReference>
<feature type="chain" id="PRO_5012556395" description="glucuronosyltransferase" evidence="10">
    <location>
        <begin position="28"/>
        <end position="626"/>
    </location>
</feature>
<dbReference type="Pfam" id="PF00201">
    <property type="entry name" value="UDPGT"/>
    <property type="match status" value="2"/>
</dbReference>
<dbReference type="PANTHER" id="PTHR48043:SF161">
    <property type="entry name" value="UDP GLUCURONOSYLTRANSFERASE FAMILY 1 MEMBER A1"/>
    <property type="match status" value="1"/>
</dbReference>
<comment type="subcellular location">
    <subcellularLocation>
        <location evidence="1">Membrane</location>
        <topology evidence="1">Single-pass membrane protein</topology>
    </subcellularLocation>
</comment>
<organism evidence="11 12">
    <name type="scientific">Callipepla squamata</name>
    <name type="common">Scaled quail</name>
    <dbReference type="NCBI Taxonomy" id="9009"/>
    <lineage>
        <taxon>Eukaryota</taxon>
        <taxon>Metazoa</taxon>
        <taxon>Chordata</taxon>
        <taxon>Craniata</taxon>
        <taxon>Vertebrata</taxon>
        <taxon>Euteleostomi</taxon>
        <taxon>Archelosauria</taxon>
        <taxon>Archosauria</taxon>
        <taxon>Dinosauria</taxon>
        <taxon>Saurischia</taxon>
        <taxon>Theropoda</taxon>
        <taxon>Coelurosauria</taxon>
        <taxon>Aves</taxon>
        <taxon>Neognathae</taxon>
        <taxon>Galloanserae</taxon>
        <taxon>Galliformes</taxon>
        <taxon>Odontophoridae</taxon>
        <taxon>Callipepla</taxon>
    </lineage>
</organism>
<dbReference type="AlphaFoldDB" id="A0A226MIL9"/>
<keyword evidence="8" id="KW-0472">Membrane</keyword>
<keyword evidence="6" id="KW-0812">Transmembrane</keyword>
<keyword evidence="9" id="KW-0325">Glycoprotein</keyword>
<gene>
    <name evidence="11" type="ORF">ASZ78_012562</name>
</gene>
<keyword evidence="8" id="KW-1133">Transmembrane helix</keyword>
<keyword evidence="5" id="KW-0808">Transferase</keyword>